<proteinExistence type="predicted"/>
<comment type="caution">
    <text evidence="2">The sequence shown here is derived from an EMBL/GenBank/DDBJ whole genome shotgun (WGS) entry which is preliminary data.</text>
</comment>
<dbReference type="OrthoDB" id="4746642at2759"/>
<evidence type="ECO:0000313" key="2">
    <source>
        <dbReference type="EMBL" id="RDL41632.1"/>
    </source>
</evidence>
<organism evidence="2 3">
    <name type="scientific">Venustampulla echinocandica</name>
    <dbReference type="NCBI Taxonomy" id="2656787"/>
    <lineage>
        <taxon>Eukaryota</taxon>
        <taxon>Fungi</taxon>
        <taxon>Dikarya</taxon>
        <taxon>Ascomycota</taxon>
        <taxon>Pezizomycotina</taxon>
        <taxon>Leotiomycetes</taxon>
        <taxon>Helotiales</taxon>
        <taxon>Pleuroascaceae</taxon>
        <taxon>Venustampulla</taxon>
    </lineage>
</organism>
<dbReference type="AlphaFoldDB" id="A0A370U1H2"/>
<reference evidence="2 3" key="1">
    <citation type="journal article" date="2018" name="IMA Fungus">
        <title>IMA Genome-F 9: Draft genome sequence of Annulohypoxylon stygium, Aspergillus mulundensis, Berkeleyomyces basicola (syn. Thielaviopsis basicola), Ceratocystis smalleyi, two Cercospora beticola strains, Coleophoma cylindrospora, Fusarium fracticaudum, Phialophora cf. hyalina, and Morchella septimelata.</title>
        <authorList>
            <person name="Wingfield B.D."/>
            <person name="Bills G.F."/>
            <person name="Dong Y."/>
            <person name="Huang W."/>
            <person name="Nel W.J."/>
            <person name="Swalarsk-Parry B.S."/>
            <person name="Vaghefi N."/>
            <person name="Wilken P.M."/>
            <person name="An Z."/>
            <person name="de Beer Z.W."/>
            <person name="De Vos L."/>
            <person name="Chen L."/>
            <person name="Duong T.A."/>
            <person name="Gao Y."/>
            <person name="Hammerbacher A."/>
            <person name="Kikkert J.R."/>
            <person name="Li Y."/>
            <person name="Li H."/>
            <person name="Li K."/>
            <person name="Li Q."/>
            <person name="Liu X."/>
            <person name="Ma X."/>
            <person name="Naidoo K."/>
            <person name="Pethybridge S.J."/>
            <person name="Sun J."/>
            <person name="Steenkamp E.T."/>
            <person name="van der Nest M.A."/>
            <person name="van Wyk S."/>
            <person name="Wingfield M.J."/>
            <person name="Xiong C."/>
            <person name="Yue Q."/>
            <person name="Zhang X."/>
        </authorList>
    </citation>
    <scope>NUCLEOTIDE SEQUENCE [LARGE SCALE GENOMIC DNA]</scope>
    <source>
        <strain evidence="2 3">BP 5553</strain>
    </source>
</reference>
<keyword evidence="3" id="KW-1185">Reference proteome</keyword>
<accession>A0A370U1H2</accession>
<feature type="compositionally biased region" description="Pro residues" evidence="1">
    <location>
        <begin position="1"/>
        <end position="14"/>
    </location>
</feature>
<gene>
    <name evidence="2" type="ORF">BP5553_01611</name>
</gene>
<name>A0A370U1H2_9HELO</name>
<evidence type="ECO:0000256" key="1">
    <source>
        <dbReference type="SAM" id="MobiDB-lite"/>
    </source>
</evidence>
<sequence>MPNDMPPSRSPAPPRSSYMPSRAPQLPAYQPSMPPPINMPTALLRDGPPGEPSKFATALQREGGFATALQRDGGFATTLQRDRQPTISPSAPPSVPSILFSLDDLKMASRQPFIDDLPEDERQKQEEWAQEMIKRAAACPEGYDWNRMPGGYQCRGGGHGMTDELLAEGKGGLYGLRTRNWEAKDGPYYPDGKGKFRPVY</sequence>
<dbReference type="GeneID" id="43594460"/>
<feature type="compositionally biased region" description="Low complexity" evidence="1">
    <location>
        <begin position="15"/>
        <end position="24"/>
    </location>
</feature>
<dbReference type="Proteomes" id="UP000254866">
    <property type="component" value="Unassembled WGS sequence"/>
</dbReference>
<dbReference type="EMBL" id="NPIC01000001">
    <property type="protein sequence ID" value="RDL41632.1"/>
    <property type="molecule type" value="Genomic_DNA"/>
</dbReference>
<dbReference type="RefSeq" id="XP_031874288.1">
    <property type="nucleotide sequence ID" value="XM_032010234.1"/>
</dbReference>
<evidence type="ECO:0000313" key="3">
    <source>
        <dbReference type="Proteomes" id="UP000254866"/>
    </source>
</evidence>
<feature type="region of interest" description="Disordered" evidence="1">
    <location>
        <begin position="1"/>
        <end position="53"/>
    </location>
</feature>
<protein>
    <submittedName>
        <fullName evidence="2">Uncharacterized protein</fullName>
    </submittedName>
</protein>